<protein>
    <submittedName>
        <fullName evidence="2">Uncharacterized protein</fullName>
    </submittedName>
</protein>
<feature type="compositionally biased region" description="Basic and acidic residues" evidence="1">
    <location>
        <begin position="104"/>
        <end position="117"/>
    </location>
</feature>
<dbReference type="AlphaFoldDB" id="A0AAD7W307"/>
<gene>
    <name evidence="2" type="ORF">AAFF_G00243970</name>
</gene>
<evidence type="ECO:0000313" key="3">
    <source>
        <dbReference type="Proteomes" id="UP001221898"/>
    </source>
</evidence>
<feature type="compositionally biased region" description="Gly residues" evidence="1">
    <location>
        <begin position="151"/>
        <end position="161"/>
    </location>
</feature>
<name>A0AAD7W307_9TELE</name>
<keyword evidence="3" id="KW-1185">Reference proteome</keyword>
<feature type="region of interest" description="Disordered" evidence="1">
    <location>
        <begin position="38"/>
        <end position="77"/>
    </location>
</feature>
<sequence>MSRCKGSLDWPQITSTLEGSSTARVACLLKTSHFKSTLATDPPASIREAGPRLASTAKRRRPSRHCPLNHPPHPHELPPPSLTWATRRWCDGGCHGDSQAAADRAAREFSKPARDARSLSGKPTSGLVDADRHVTDVAKATGGALWFAGGRRWGSGPGEGARGPRPAVVPEGAVPTAQVTPSPPDSISSSAAESHWNGGVVRADGKACSEGLSASASDVHSFCVPLQGFTAESAYGGFLDAAGRIALRCGVSVWDVHRKRPQNPANDALVCLAKDVLVTSNQTGGEATAIPFV</sequence>
<dbReference type="EMBL" id="JAINUG010000324">
    <property type="protein sequence ID" value="KAJ8378319.1"/>
    <property type="molecule type" value="Genomic_DNA"/>
</dbReference>
<comment type="caution">
    <text evidence="2">The sequence shown here is derived from an EMBL/GenBank/DDBJ whole genome shotgun (WGS) entry which is preliminary data.</text>
</comment>
<organism evidence="2 3">
    <name type="scientific">Aldrovandia affinis</name>
    <dbReference type="NCBI Taxonomy" id="143900"/>
    <lineage>
        <taxon>Eukaryota</taxon>
        <taxon>Metazoa</taxon>
        <taxon>Chordata</taxon>
        <taxon>Craniata</taxon>
        <taxon>Vertebrata</taxon>
        <taxon>Euteleostomi</taxon>
        <taxon>Actinopterygii</taxon>
        <taxon>Neopterygii</taxon>
        <taxon>Teleostei</taxon>
        <taxon>Notacanthiformes</taxon>
        <taxon>Halosauridae</taxon>
        <taxon>Aldrovandia</taxon>
    </lineage>
</organism>
<accession>A0AAD7W307</accession>
<proteinExistence type="predicted"/>
<feature type="region of interest" description="Disordered" evidence="1">
    <location>
        <begin position="151"/>
        <end position="193"/>
    </location>
</feature>
<dbReference type="Proteomes" id="UP001221898">
    <property type="component" value="Unassembled WGS sequence"/>
</dbReference>
<feature type="region of interest" description="Disordered" evidence="1">
    <location>
        <begin position="101"/>
        <end position="127"/>
    </location>
</feature>
<reference evidence="2" key="1">
    <citation type="journal article" date="2023" name="Science">
        <title>Genome structures resolve the early diversification of teleost fishes.</title>
        <authorList>
            <person name="Parey E."/>
            <person name="Louis A."/>
            <person name="Montfort J."/>
            <person name="Bouchez O."/>
            <person name="Roques C."/>
            <person name="Iampietro C."/>
            <person name="Lluch J."/>
            <person name="Castinel A."/>
            <person name="Donnadieu C."/>
            <person name="Desvignes T."/>
            <person name="Floi Bucao C."/>
            <person name="Jouanno E."/>
            <person name="Wen M."/>
            <person name="Mejri S."/>
            <person name="Dirks R."/>
            <person name="Jansen H."/>
            <person name="Henkel C."/>
            <person name="Chen W.J."/>
            <person name="Zahm M."/>
            <person name="Cabau C."/>
            <person name="Klopp C."/>
            <person name="Thompson A.W."/>
            <person name="Robinson-Rechavi M."/>
            <person name="Braasch I."/>
            <person name="Lecointre G."/>
            <person name="Bobe J."/>
            <person name="Postlethwait J.H."/>
            <person name="Berthelot C."/>
            <person name="Roest Crollius H."/>
            <person name="Guiguen Y."/>
        </authorList>
    </citation>
    <scope>NUCLEOTIDE SEQUENCE</scope>
    <source>
        <strain evidence="2">NC1722</strain>
    </source>
</reference>
<evidence type="ECO:0000313" key="2">
    <source>
        <dbReference type="EMBL" id="KAJ8378319.1"/>
    </source>
</evidence>
<evidence type="ECO:0000256" key="1">
    <source>
        <dbReference type="SAM" id="MobiDB-lite"/>
    </source>
</evidence>